<dbReference type="AlphaFoldDB" id="A0A6M0K3V2"/>
<sequence>MASGFPPRLAQGVDRGRSLDHPAAARRHWQRGQGFEFLGYRFEGARGWVRKKSRNALKDKIRARTRRNRGDSLACIIAELNPVLKGWFGYFKHAYRTEFPSIDGFVRRRLRAILRRHAHREGRLGHSQQDHQRWPNAFFAAQGLFTLTTAHAQASQSR</sequence>
<comment type="caution">
    <text evidence="2">The sequence shown here is derived from an EMBL/GenBank/DDBJ whole genome shotgun (WGS) entry which is preliminary data.</text>
</comment>
<name>A0A6M0K3V2_9GAMM</name>
<accession>A0A6M0K3V2</accession>
<dbReference type="EMBL" id="JAAIJQ010000092">
    <property type="protein sequence ID" value="NEV64456.1"/>
    <property type="molecule type" value="Genomic_DNA"/>
</dbReference>
<keyword evidence="3" id="KW-1185">Reference proteome</keyword>
<dbReference type="InterPro" id="IPR013597">
    <property type="entry name" value="Mat_intron_G2"/>
</dbReference>
<gene>
    <name evidence="2" type="ORF">G3446_21695</name>
</gene>
<evidence type="ECO:0000259" key="1">
    <source>
        <dbReference type="Pfam" id="PF08388"/>
    </source>
</evidence>
<evidence type="ECO:0000313" key="2">
    <source>
        <dbReference type="EMBL" id="NEV64456.1"/>
    </source>
</evidence>
<dbReference type="Pfam" id="PF08388">
    <property type="entry name" value="GIIM"/>
    <property type="match status" value="1"/>
</dbReference>
<reference evidence="2 3" key="1">
    <citation type="submission" date="2020-02" db="EMBL/GenBank/DDBJ databases">
        <title>Genome sequences of Thiorhodococcus mannitoliphagus and Thiorhodococcus minor, purple sulfur photosynthetic bacteria in the gammaproteobacterial family, Chromatiaceae.</title>
        <authorList>
            <person name="Aviles F.A."/>
            <person name="Meyer T.E."/>
            <person name="Kyndt J.A."/>
        </authorList>
    </citation>
    <scope>NUCLEOTIDE SEQUENCE [LARGE SCALE GENOMIC DNA]</scope>
    <source>
        <strain evidence="2 3">DSM 11518</strain>
    </source>
</reference>
<dbReference type="Proteomes" id="UP000483379">
    <property type="component" value="Unassembled WGS sequence"/>
</dbReference>
<proteinExistence type="predicted"/>
<evidence type="ECO:0000313" key="3">
    <source>
        <dbReference type="Proteomes" id="UP000483379"/>
    </source>
</evidence>
<protein>
    <recommendedName>
        <fullName evidence="1">Group II intron maturase-specific domain-containing protein</fullName>
    </recommendedName>
</protein>
<organism evidence="2 3">
    <name type="scientific">Thiorhodococcus minor</name>
    <dbReference type="NCBI Taxonomy" id="57489"/>
    <lineage>
        <taxon>Bacteria</taxon>
        <taxon>Pseudomonadati</taxon>
        <taxon>Pseudomonadota</taxon>
        <taxon>Gammaproteobacteria</taxon>
        <taxon>Chromatiales</taxon>
        <taxon>Chromatiaceae</taxon>
        <taxon>Thiorhodococcus</taxon>
    </lineage>
</organism>
<feature type="domain" description="Group II intron maturase-specific" evidence="1">
    <location>
        <begin position="55"/>
        <end position="124"/>
    </location>
</feature>